<feature type="chain" id="PRO_5046990093" evidence="3">
    <location>
        <begin position="28"/>
        <end position="513"/>
    </location>
</feature>
<evidence type="ECO:0000259" key="4">
    <source>
        <dbReference type="Pfam" id="PF00263"/>
    </source>
</evidence>
<dbReference type="PANTHER" id="PTHR30332:SF17">
    <property type="entry name" value="TYPE IV PILIATION SYSTEM PROTEIN DR_0774-RELATED"/>
    <property type="match status" value="1"/>
</dbReference>
<comment type="similarity">
    <text evidence="1">Belongs to the bacterial secretin family.</text>
</comment>
<name>A0ABW1S920_9PROT</name>
<keyword evidence="8" id="KW-1185">Reference proteome</keyword>
<evidence type="ECO:0000259" key="5">
    <source>
        <dbReference type="Pfam" id="PF04972"/>
    </source>
</evidence>
<dbReference type="InterPro" id="IPR001775">
    <property type="entry name" value="GspD/PilQ"/>
</dbReference>
<dbReference type="Proteomes" id="UP001596303">
    <property type="component" value="Unassembled WGS sequence"/>
</dbReference>
<dbReference type="Pfam" id="PF04972">
    <property type="entry name" value="BON"/>
    <property type="match status" value="1"/>
</dbReference>
<comment type="caution">
    <text evidence="7">The sequence shown here is derived from an EMBL/GenBank/DDBJ whole genome shotgun (WGS) entry which is preliminary data.</text>
</comment>
<feature type="compositionally biased region" description="Gly residues" evidence="2">
    <location>
        <begin position="175"/>
        <end position="187"/>
    </location>
</feature>
<evidence type="ECO:0000313" key="8">
    <source>
        <dbReference type="Proteomes" id="UP001596303"/>
    </source>
</evidence>
<evidence type="ECO:0000256" key="1">
    <source>
        <dbReference type="RuleBase" id="RU004003"/>
    </source>
</evidence>
<dbReference type="PRINTS" id="PR00811">
    <property type="entry name" value="BCTERIALGSPD"/>
</dbReference>
<dbReference type="InterPro" id="IPR007055">
    <property type="entry name" value="BON_dom"/>
</dbReference>
<feature type="domain" description="Pilus formation protein N-terminal" evidence="6">
    <location>
        <begin position="45"/>
        <end position="114"/>
    </location>
</feature>
<dbReference type="EMBL" id="JBHSSW010000009">
    <property type="protein sequence ID" value="MFC6197957.1"/>
    <property type="molecule type" value="Genomic_DNA"/>
</dbReference>
<evidence type="ECO:0000259" key="6">
    <source>
        <dbReference type="Pfam" id="PF13629"/>
    </source>
</evidence>
<feature type="domain" description="BON" evidence="5">
    <location>
        <begin position="126"/>
        <end position="163"/>
    </location>
</feature>
<organism evidence="7 8">
    <name type="scientific">Ponticaulis profundi</name>
    <dbReference type="NCBI Taxonomy" id="2665222"/>
    <lineage>
        <taxon>Bacteria</taxon>
        <taxon>Pseudomonadati</taxon>
        <taxon>Pseudomonadota</taxon>
        <taxon>Alphaproteobacteria</taxon>
        <taxon>Hyphomonadales</taxon>
        <taxon>Hyphomonadaceae</taxon>
        <taxon>Ponticaulis</taxon>
    </lineage>
</organism>
<evidence type="ECO:0000256" key="2">
    <source>
        <dbReference type="SAM" id="MobiDB-lite"/>
    </source>
</evidence>
<protein>
    <submittedName>
        <fullName evidence="7">Type II and III secretion system protein family protein</fullName>
    </submittedName>
</protein>
<evidence type="ECO:0000256" key="3">
    <source>
        <dbReference type="SAM" id="SignalP"/>
    </source>
</evidence>
<dbReference type="InterPro" id="IPR032789">
    <property type="entry name" value="T2SS-T3SS_pil_N"/>
</dbReference>
<feature type="signal peptide" evidence="3">
    <location>
        <begin position="1"/>
        <end position="27"/>
    </location>
</feature>
<keyword evidence="3" id="KW-0732">Signal</keyword>
<dbReference type="Pfam" id="PF13629">
    <property type="entry name" value="T2SS-T3SS_pil_N"/>
    <property type="match status" value="1"/>
</dbReference>
<accession>A0ABW1S920</accession>
<evidence type="ECO:0000313" key="7">
    <source>
        <dbReference type="EMBL" id="MFC6197957.1"/>
    </source>
</evidence>
<proteinExistence type="inferred from homology"/>
<dbReference type="InterPro" id="IPR004846">
    <property type="entry name" value="T2SS/T3SS_dom"/>
</dbReference>
<dbReference type="InterPro" id="IPR050810">
    <property type="entry name" value="Bact_Secretion_Sys_Channel"/>
</dbReference>
<gene>
    <name evidence="7" type="ORF">ACFQDM_07705</name>
</gene>
<feature type="region of interest" description="Disordered" evidence="2">
    <location>
        <begin position="169"/>
        <end position="188"/>
    </location>
</feature>
<dbReference type="PANTHER" id="PTHR30332">
    <property type="entry name" value="PROBABLE GENERAL SECRETION PATHWAY PROTEIN D"/>
    <property type="match status" value="1"/>
</dbReference>
<dbReference type="Pfam" id="PF00263">
    <property type="entry name" value="Secretin"/>
    <property type="match status" value="1"/>
</dbReference>
<dbReference type="RefSeq" id="WP_377377628.1">
    <property type="nucleotide sequence ID" value="NZ_JBHSSW010000009.1"/>
</dbReference>
<reference evidence="8" key="1">
    <citation type="journal article" date="2019" name="Int. J. Syst. Evol. Microbiol.">
        <title>The Global Catalogue of Microorganisms (GCM) 10K type strain sequencing project: providing services to taxonomists for standard genome sequencing and annotation.</title>
        <authorList>
            <consortium name="The Broad Institute Genomics Platform"/>
            <consortium name="The Broad Institute Genome Sequencing Center for Infectious Disease"/>
            <person name="Wu L."/>
            <person name="Ma J."/>
        </authorList>
    </citation>
    <scope>NUCLEOTIDE SEQUENCE [LARGE SCALE GENOMIC DNA]</scope>
    <source>
        <strain evidence="8">CGMCC-1.15741</strain>
    </source>
</reference>
<sequence length="513" mass="53295">MIGKMIGPVLTAGLLALSGLGGLSATAQSNVQVAVSESGKTPVTRNLLLPVNKSSVIELPVPAADVIVTNPAIADAVVRTSQRVIFRGVSTGETNAFFFDIYGNQILDLQIRVEQDLTGLDDLYRRLLPDARINVEASNGAIILTGRVANAAESMRAVELAQNFVVTASSSSGSAGSGGAASGSGGGDESDSKVINLLSVEGKDQVLLKVRIVEMQRTLTKQLGVNLNGGKTVGTNGDSFINDVTFSTTNAFNVAGRVLGGLGIGIDANDADSQFSLGAEVNALERVGLIRTLAEPNLTAISGESAKFLAGGEYPVPVGQDDNGQISLEFKPFGVGLGFTPVVLSEGRISLRISTEVSELTQEGAFAPQSVAGTDANGNVTTVQTINIPALTVRRAETTVELPSGGSTMIAGLIQESTQQTLDSIPGIKNVPILGALFRSRDFQNDETELVVIVTPYLVDPTDPNKLKTPGDGYSTAGDLATMFLGRLNDIYAVPGANTEGETFDAPVGFIIE</sequence>
<feature type="domain" description="Type II/III secretion system secretin-like" evidence="4">
    <location>
        <begin position="283"/>
        <end position="459"/>
    </location>
</feature>